<dbReference type="Proteomes" id="UP001642483">
    <property type="component" value="Unassembled WGS sequence"/>
</dbReference>
<feature type="region of interest" description="Disordered" evidence="1">
    <location>
        <begin position="78"/>
        <end position="108"/>
    </location>
</feature>
<evidence type="ECO:0000313" key="3">
    <source>
        <dbReference type="Proteomes" id="UP001642483"/>
    </source>
</evidence>
<reference evidence="2 3" key="1">
    <citation type="submission" date="2024-02" db="EMBL/GenBank/DDBJ databases">
        <authorList>
            <person name="Daric V."/>
            <person name="Darras S."/>
        </authorList>
    </citation>
    <scope>NUCLEOTIDE SEQUENCE [LARGE SCALE GENOMIC DNA]</scope>
</reference>
<feature type="compositionally biased region" description="Polar residues" evidence="1">
    <location>
        <begin position="179"/>
        <end position="192"/>
    </location>
</feature>
<sequence length="216" mass="24617">MFQVEIPTQAIWESNTALATDFNIELERPYEDALLQVSFTSKDDYGSDIPLNVPPRVRISWRPKDIAGVQRIRKTWEMTEAQRGANEASTLPRNPHSPTHKKSGSLPRYQQPTYLGIEKMLQDRPQSKPQDTMSPKPQGRISPQPQSRFSPRLQGRVSPRFQGHLSSRPNYADKPTVVQDKNWNVVNSPTSNVDEELPKWAKGYGDAFDYEDVVVV</sequence>
<proteinExistence type="predicted"/>
<name>A0ABP0GTC1_CLALP</name>
<dbReference type="EMBL" id="CAWYQH010000141">
    <property type="protein sequence ID" value="CAK8694084.1"/>
    <property type="molecule type" value="Genomic_DNA"/>
</dbReference>
<keyword evidence="3" id="KW-1185">Reference proteome</keyword>
<feature type="compositionally biased region" description="Polar residues" evidence="1">
    <location>
        <begin position="127"/>
        <end position="149"/>
    </location>
</feature>
<accession>A0ABP0GTC1</accession>
<feature type="region of interest" description="Disordered" evidence="1">
    <location>
        <begin position="123"/>
        <end position="196"/>
    </location>
</feature>
<organism evidence="2 3">
    <name type="scientific">Clavelina lepadiformis</name>
    <name type="common">Light-bulb sea squirt</name>
    <name type="synonym">Ascidia lepadiformis</name>
    <dbReference type="NCBI Taxonomy" id="159417"/>
    <lineage>
        <taxon>Eukaryota</taxon>
        <taxon>Metazoa</taxon>
        <taxon>Chordata</taxon>
        <taxon>Tunicata</taxon>
        <taxon>Ascidiacea</taxon>
        <taxon>Aplousobranchia</taxon>
        <taxon>Clavelinidae</taxon>
        <taxon>Clavelina</taxon>
    </lineage>
</organism>
<evidence type="ECO:0000256" key="1">
    <source>
        <dbReference type="SAM" id="MobiDB-lite"/>
    </source>
</evidence>
<gene>
    <name evidence="2" type="ORF">CVLEPA_LOCUS27355</name>
</gene>
<evidence type="ECO:0000313" key="2">
    <source>
        <dbReference type="EMBL" id="CAK8694084.1"/>
    </source>
</evidence>
<protein>
    <submittedName>
        <fullName evidence="2">Uncharacterized protein</fullName>
    </submittedName>
</protein>
<comment type="caution">
    <text evidence="2">The sequence shown here is derived from an EMBL/GenBank/DDBJ whole genome shotgun (WGS) entry which is preliminary data.</text>
</comment>